<reference evidence="2 3" key="1">
    <citation type="submission" date="2017-11" db="EMBL/GenBank/DDBJ databases">
        <title>De-novo sequencing of pomegranate (Punica granatum L.) genome.</title>
        <authorList>
            <person name="Akparov Z."/>
            <person name="Amiraslanov A."/>
            <person name="Hajiyeva S."/>
            <person name="Abbasov M."/>
            <person name="Kaur K."/>
            <person name="Hamwieh A."/>
            <person name="Solovyev V."/>
            <person name="Salamov A."/>
            <person name="Braich B."/>
            <person name="Kosarev P."/>
            <person name="Mahmoud A."/>
            <person name="Hajiyev E."/>
            <person name="Babayeva S."/>
            <person name="Izzatullayeva V."/>
            <person name="Mammadov A."/>
            <person name="Mammadov A."/>
            <person name="Sharifova S."/>
            <person name="Ojaghi J."/>
            <person name="Eynullazada K."/>
            <person name="Bayramov B."/>
            <person name="Abdulazimova A."/>
            <person name="Shahmuradov I."/>
        </authorList>
    </citation>
    <scope>NUCLEOTIDE SEQUENCE [LARGE SCALE GENOMIC DNA]</scope>
    <source>
        <strain evidence="3">cv. AG2017</strain>
        <tissue evidence="2">Leaf</tissue>
    </source>
</reference>
<dbReference type="Proteomes" id="UP000233551">
    <property type="component" value="Unassembled WGS sequence"/>
</dbReference>
<accession>A0A2I0J5R8</accession>
<proteinExistence type="predicted"/>
<protein>
    <submittedName>
        <fullName evidence="2">Uncharacterized protein</fullName>
    </submittedName>
</protein>
<evidence type="ECO:0000313" key="2">
    <source>
        <dbReference type="EMBL" id="PKI51066.1"/>
    </source>
</evidence>
<organism evidence="2 3">
    <name type="scientific">Punica granatum</name>
    <name type="common">Pomegranate</name>
    <dbReference type="NCBI Taxonomy" id="22663"/>
    <lineage>
        <taxon>Eukaryota</taxon>
        <taxon>Viridiplantae</taxon>
        <taxon>Streptophyta</taxon>
        <taxon>Embryophyta</taxon>
        <taxon>Tracheophyta</taxon>
        <taxon>Spermatophyta</taxon>
        <taxon>Magnoliopsida</taxon>
        <taxon>eudicotyledons</taxon>
        <taxon>Gunneridae</taxon>
        <taxon>Pentapetalae</taxon>
        <taxon>rosids</taxon>
        <taxon>malvids</taxon>
        <taxon>Myrtales</taxon>
        <taxon>Lythraceae</taxon>
        <taxon>Punica</taxon>
    </lineage>
</organism>
<feature type="region of interest" description="Disordered" evidence="1">
    <location>
        <begin position="1"/>
        <end position="20"/>
    </location>
</feature>
<dbReference type="AlphaFoldDB" id="A0A2I0J5R8"/>
<gene>
    <name evidence="2" type="ORF">CRG98_028538</name>
</gene>
<feature type="region of interest" description="Disordered" evidence="1">
    <location>
        <begin position="181"/>
        <end position="205"/>
    </location>
</feature>
<evidence type="ECO:0000256" key="1">
    <source>
        <dbReference type="SAM" id="MobiDB-lite"/>
    </source>
</evidence>
<keyword evidence="3" id="KW-1185">Reference proteome</keyword>
<comment type="caution">
    <text evidence="2">The sequence shown here is derived from an EMBL/GenBank/DDBJ whole genome shotgun (WGS) entry which is preliminary data.</text>
</comment>
<sequence>MGIEEESGGAPADHRPTIEVADRPRPYRDLDFGVDGRELELLILHVCLSSVVITKSSHRCLILQNKWGSITTAAAYKMPRVFDTIDNEVRGFGALPNTPFPSTSAISNHFTLQPQSVPLLFPSMRTVHEMTFNLTSQLGLHCAPPLALVREMFQSLPLSGDGGEHDVAGEGREEGLVQVQNGGASKLKGGRNGTKQQPTNEMERQSHMKERFNDLRMKIPNFPKISLPICRLYLPGSDKTFIQISLKRITVARAVAYYDQIIDINPHPKKNVTLMKGFLTRGMENTNTKSTTVPENIASHDQTSVARPIDPDVQLLTFNLQSCTLNSSTTLSLSRNHGLQEVARVVMESKEDIWKSKEMSEIVESYFENCVRCMNHTKLRPFKIIQALESTQDTEVFMITDMKLRKAGTYISSFSF</sequence>
<evidence type="ECO:0000313" key="3">
    <source>
        <dbReference type="Proteomes" id="UP000233551"/>
    </source>
</evidence>
<dbReference type="EMBL" id="PGOL01002050">
    <property type="protein sequence ID" value="PKI51066.1"/>
    <property type="molecule type" value="Genomic_DNA"/>
</dbReference>
<name>A0A2I0J5R8_PUNGR</name>